<reference evidence="7" key="3">
    <citation type="submission" date="2016-06" db="UniProtKB">
        <authorList>
            <consortium name="WormBaseParasite"/>
        </authorList>
    </citation>
    <scope>IDENTIFICATION</scope>
</reference>
<dbReference type="Proteomes" id="UP000050741">
    <property type="component" value="Unassembled WGS sequence"/>
</dbReference>
<feature type="repeat" description="Pumilio" evidence="4">
    <location>
        <begin position="369"/>
        <end position="404"/>
    </location>
</feature>
<protein>
    <submittedName>
        <fullName evidence="7">PUM-HD domain-containing protein</fullName>
    </submittedName>
</protein>
<feature type="repeat" description="Pumilio" evidence="4">
    <location>
        <begin position="184"/>
        <end position="219"/>
    </location>
</feature>
<feature type="repeat" description="Pumilio" evidence="4">
    <location>
        <begin position="263"/>
        <end position="298"/>
    </location>
</feature>
<dbReference type="GO" id="GO:0003730">
    <property type="term" value="F:mRNA 3'-UTR binding"/>
    <property type="evidence" value="ECO:0007669"/>
    <property type="project" value="TreeGrafter"/>
</dbReference>
<name>A0A183C641_GLOPA</name>
<reference evidence="6" key="1">
    <citation type="submission" date="2013-12" db="EMBL/GenBank/DDBJ databases">
        <authorList>
            <person name="Aslett M."/>
        </authorList>
    </citation>
    <scope>NUCLEOTIDE SEQUENCE [LARGE SCALE GENOMIC DNA]</scope>
    <source>
        <strain evidence="6">Lindley</strain>
    </source>
</reference>
<dbReference type="PANTHER" id="PTHR12537:SF12">
    <property type="entry name" value="MATERNAL PROTEIN PUMILIO"/>
    <property type="match status" value="1"/>
</dbReference>
<keyword evidence="2" id="KW-0677">Repeat</keyword>
<reference evidence="6" key="2">
    <citation type="submission" date="2014-05" db="EMBL/GenBank/DDBJ databases">
        <title>The genome and life-stage specific transcriptomes of Globodera pallida elucidate key aspects of plant parasitism by a cyst nematode.</title>
        <authorList>
            <person name="Cotton J.A."/>
            <person name="Lilley C.J."/>
            <person name="Jones L.M."/>
            <person name="Kikuchi T."/>
            <person name="Reid A.J."/>
            <person name="Thorpe P."/>
            <person name="Tsai I.J."/>
            <person name="Beasley H."/>
            <person name="Blok V."/>
            <person name="Cock P.J.A."/>
            <person name="Van den Akker S.E."/>
            <person name="Holroyd N."/>
            <person name="Hunt M."/>
            <person name="Mantelin S."/>
            <person name="Naghra H."/>
            <person name="Pain A."/>
            <person name="Palomares-Rius J.E."/>
            <person name="Zarowiecki M."/>
            <person name="Berriman M."/>
            <person name="Jones J.T."/>
            <person name="Urwin P.E."/>
        </authorList>
    </citation>
    <scope>NUCLEOTIDE SEQUENCE [LARGE SCALE GENOMIC DNA]</scope>
    <source>
        <strain evidence="6">Lindley</strain>
    </source>
</reference>
<evidence type="ECO:0000259" key="5">
    <source>
        <dbReference type="PROSITE" id="PS50303"/>
    </source>
</evidence>
<evidence type="ECO:0000256" key="2">
    <source>
        <dbReference type="ARBA" id="ARBA00022737"/>
    </source>
</evidence>
<dbReference type="GO" id="GO:0005737">
    <property type="term" value="C:cytoplasm"/>
    <property type="evidence" value="ECO:0007669"/>
    <property type="project" value="TreeGrafter"/>
</dbReference>
<dbReference type="AlphaFoldDB" id="A0A183C641"/>
<organism evidence="6 7">
    <name type="scientific">Globodera pallida</name>
    <name type="common">Potato cyst nematode worm</name>
    <name type="synonym">Heterodera pallida</name>
    <dbReference type="NCBI Taxonomy" id="36090"/>
    <lineage>
        <taxon>Eukaryota</taxon>
        <taxon>Metazoa</taxon>
        <taxon>Ecdysozoa</taxon>
        <taxon>Nematoda</taxon>
        <taxon>Chromadorea</taxon>
        <taxon>Rhabditida</taxon>
        <taxon>Tylenchina</taxon>
        <taxon>Tylenchomorpha</taxon>
        <taxon>Tylenchoidea</taxon>
        <taxon>Heteroderidae</taxon>
        <taxon>Heteroderinae</taxon>
        <taxon>Globodera</taxon>
    </lineage>
</organism>
<evidence type="ECO:0000256" key="3">
    <source>
        <dbReference type="ARBA" id="ARBA00022782"/>
    </source>
</evidence>
<feature type="repeat" description="Pumilio" evidence="4">
    <location>
        <begin position="220"/>
        <end position="255"/>
    </location>
</feature>
<dbReference type="InterPro" id="IPR033133">
    <property type="entry name" value="PUM-HD"/>
</dbReference>
<dbReference type="Pfam" id="PF00806">
    <property type="entry name" value="PUF"/>
    <property type="match status" value="10"/>
</dbReference>
<feature type="repeat" description="Pumilio" evidence="4">
    <location>
        <begin position="114"/>
        <end position="149"/>
    </location>
</feature>
<keyword evidence="1" id="KW-0217">Developmental protein</keyword>
<evidence type="ECO:0000313" key="7">
    <source>
        <dbReference type="WBParaSite" id="GPLIN_000833600"/>
    </source>
</evidence>
<feature type="domain" description="PUM-HD" evidence="5">
    <location>
        <begin position="58"/>
        <end position="430"/>
    </location>
</feature>
<dbReference type="PROSITE" id="PS50303">
    <property type="entry name" value="PUM_HD"/>
    <property type="match status" value="1"/>
</dbReference>
<dbReference type="SMART" id="SM00025">
    <property type="entry name" value="Pumilio"/>
    <property type="match status" value="10"/>
</dbReference>
<evidence type="ECO:0000256" key="1">
    <source>
        <dbReference type="ARBA" id="ARBA00022473"/>
    </source>
</evidence>
<feature type="repeat" description="Pumilio" evidence="4">
    <location>
        <begin position="299"/>
        <end position="334"/>
    </location>
</feature>
<dbReference type="GO" id="GO:0010608">
    <property type="term" value="P:post-transcriptional regulation of gene expression"/>
    <property type="evidence" value="ECO:0007669"/>
    <property type="project" value="TreeGrafter"/>
</dbReference>
<sequence length="438" mass="49132">MINRFCNFLNSQHIICKVRHVQTVRVAFLHQCAKNVCPAAVLSCGARMASSSSNRPSHRSKLLDAYHKNRTANLQLADLGKHFVAFALDPQGSRFIVQKLGRANSTEKAQLVNALRGHVLTLSKNLYGNHVIKTALESVDKASQIEIINEILAQVIPLSLHKYGSWVIQFVLEHCTHKRLVLEQLHANVPTLVTDQYGSYVIERVIVHGLPEDRARIVRSLQGDIMKYAQDKFASNVILKCLICGTADQKKALIDCVCVGGPKTLQNARQLMADEFGSHVIQKFFEYGTDDQKAQLVDALRGHVLTLGQQMYGCHVIGAALKSVDKASQIEIINEILAQVIPLSLHKYGCWVIQSMLEHCTHKRLVLEQLHANVPTLVTDPYGCYVIEHVIEHGLPEDRARIVRILQEKVPTLVTDPYGCYVIEHVIEHGLNKIQYIY</sequence>
<dbReference type="PANTHER" id="PTHR12537">
    <property type="entry name" value="RNA BINDING PROTEIN PUMILIO-RELATED"/>
    <property type="match status" value="1"/>
</dbReference>
<feature type="repeat" description="Pumilio" evidence="4">
    <location>
        <begin position="405"/>
        <end position="438"/>
    </location>
</feature>
<dbReference type="GO" id="GO:0005634">
    <property type="term" value="C:nucleus"/>
    <property type="evidence" value="ECO:0007669"/>
    <property type="project" value="TreeGrafter"/>
</dbReference>
<dbReference type="InterPro" id="IPR016024">
    <property type="entry name" value="ARM-type_fold"/>
</dbReference>
<proteinExistence type="predicted"/>
<dbReference type="WBParaSite" id="GPLIN_000833600">
    <property type="protein sequence ID" value="GPLIN_000833600"/>
    <property type="gene ID" value="GPLIN_000833600"/>
</dbReference>
<accession>A0A183C641</accession>
<dbReference type="InterPro" id="IPR001313">
    <property type="entry name" value="Pumilio_RNA-bd_rpt"/>
</dbReference>
<dbReference type="SUPFAM" id="SSF48371">
    <property type="entry name" value="ARM repeat"/>
    <property type="match status" value="2"/>
</dbReference>
<evidence type="ECO:0000313" key="6">
    <source>
        <dbReference type="Proteomes" id="UP000050741"/>
    </source>
</evidence>
<dbReference type="InterPro" id="IPR011989">
    <property type="entry name" value="ARM-like"/>
</dbReference>
<keyword evidence="6" id="KW-1185">Reference proteome</keyword>
<feature type="repeat" description="Pumilio" evidence="4">
    <location>
        <begin position="335"/>
        <end position="358"/>
    </location>
</feature>
<dbReference type="PROSITE" id="PS50302">
    <property type="entry name" value="PUM"/>
    <property type="match status" value="8"/>
</dbReference>
<keyword evidence="3" id="KW-0221">Differentiation</keyword>
<dbReference type="GO" id="GO:0030154">
    <property type="term" value="P:cell differentiation"/>
    <property type="evidence" value="ECO:0007669"/>
    <property type="project" value="UniProtKB-KW"/>
</dbReference>
<dbReference type="Gene3D" id="1.25.10.10">
    <property type="entry name" value="Leucine-rich Repeat Variant"/>
    <property type="match status" value="3"/>
</dbReference>
<evidence type="ECO:0000256" key="4">
    <source>
        <dbReference type="PROSITE-ProRule" id="PRU00317"/>
    </source>
</evidence>